<dbReference type="EC" id="3.-.-.-" evidence="4"/>
<dbReference type="KEGG" id="tcd:AAIA72_05295"/>
<evidence type="ECO:0000256" key="2">
    <source>
        <dbReference type="ARBA" id="ARBA00022729"/>
    </source>
</evidence>
<dbReference type="CDD" id="cd10973">
    <property type="entry name" value="CE4_DAC_u4_5s"/>
    <property type="match status" value="1"/>
</dbReference>
<dbReference type="EMBL" id="CP154858">
    <property type="protein sequence ID" value="XDT73389.1"/>
    <property type="molecule type" value="Genomic_DNA"/>
</dbReference>
<evidence type="ECO:0000259" key="3">
    <source>
        <dbReference type="PROSITE" id="PS51677"/>
    </source>
</evidence>
<organism evidence="4">
    <name type="scientific">Thermohahella caldifontis</name>
    <dbReference type="NCBI Taxonomy" id="3142973"/>
    <lineage>
        <taxon>Bacteria</taxon>
        <taxon>Pseudomonadati</taxon>
        <taxon>Pseudomonadota</taxon>
        <taxon>Gammaproteobacteria</taxon>
        <taxon>Oceanospirillales</taxon>
        <taxon>Hahellaceae</taxon>
        <taxon>Thermohahella</taxon>
    </lineage>
</organism>
<feature type="domain" description="NodB homology" evidence="3">
    <location>
        <begin position="79"/>
        <end position="276"/>
    </location>
</feature>
<keyword evidence="4" id="KW-0378">Hydrolase</keyword>
<dbReference type="Pfam" id="PF01522">
    <property type="entry name" value="Polysacc_deac_1"/>
    <property type="match status" value="1"/>
</dbReference>
<dbReference type="PANTHER" id="PTHR34216:SF3">
    <property type="entry name" value="POLY-BETA-1,6-N-ACETYL-D-GLUCOSAMINE N-DEACETYLASE"/>
    <property type="match status" value="1"/>
</dbReference>
<dbReference type="GO" id="GO:0005975">
    <property type="term" value="P:carbohydrate metabolic process"/>
    <property type="evidence" value="ECO:0007669"/>
    <property type="project" value="InterPro"/>
</dbReference>
<dbReference type="Gene3D" id="3.20.20.370">
    <property type="entry name" value="Glycoside hydrolase/deacetylase"/>
    <property type="match status" value="1"/>
</dbReference>
<evidence type="ECO:0000313" key="4">
    <source>
        <dbReference type="EMBL" id="XDT73389.1"/>
    </source>
</evidence>
<proteinExistence type="predicted"/>
<dbReference type="PANTHER" id="PTHR34216">
    <property type="match status" value="1"/>
</dbReference>
<accession>A0AB39UYF8</accession>
<dbReference type="InterPro" id="IPR011330">
    <property type="entry name" value="Glyco_hydro/deAcase_b/a-brl"/>
</dbReference>
<dbReference type="GO" id="GO:0016810">
    <property type="term" value="F:hydrolase activity, acting on carbon-nitrogen (but not peptide) bonds"/>
    <property type="evidence" value="ECO:0007669"/>
    <property type="project" value="InterPro"/>
</dbReference>
<dbReference type="InterPro" id="IPR051398">
    <property type="entry name" value="Polysacch_Deacetylase"/>
</dbReference>
<dbReference type="GO" id="GO:0005576">
    <property type="term" value="C:extracellular region"/>
    <property type="evidence" value="ECO:0007669"/>
    <property type="project" value="UniProtKB-SubCell"/>
</dbReference>
<dbReference type="SUPFAM" id="SSF88713">
    <property type="entry name" value="Glycoside hydrolase/deacetylase"/>
    <property type="match status" value="1"/>
</dbReference>
<evidence type="ECO:0000256" key="1">
    <source>
        <dbReference type="ARBA" id="ARBA00004613"/>
    </source>
</evidence>
<reference evidence="4" key="1">
    <citation type="submission" date="2024-05" db="EMBL/GenBank/DDBJ databases">
        <title>Genome sequencing of novel strain.</title>
        <authorList>
            <person name="Ganbat D."/>
            <person name="Ganbat S."/>
            <person name="Lee S.-J."/>
        </authorList>
    </citation>
    <scope>NUCLEOTIDE SEQUENCE</scope>
    <source>
        <strain evidence="4">SMD15-11</strain>
    </source>
</reference>
<comment type="subcellular location">
    <subcellularLocation>
        <location evidence="1">Secreted</location>
    </subcellularLocation>
</comment>
<dbReference type="PROSITE" id="PS51677">
    <property type="entry name" value="NODB"/>
    <property type="match status" value="1"/>
</dbReference>
<sequence>MTGFAARVMLLLGVLLSPLSGRGAVILMYHHVSDDTPPATSISPDLFEKHLEWIEASGLPVMPLTTLLDRTLNRGEEVEGVAITFDDGYANVFTQAFPRLRARGWPFTVFINPARVGISSIYADWAALQAMHDYGALIANHTRDHPHLVNLDAAAIRHTIERAQADIEARFGKTPRLLAYPYGERSLATDQVLKALGFLGLSQHSGAVSPETSPLDIPRFPMNNHYGQEKDFRLRLLTRALPWQPDATDPLVRTGEIPVLRFSLSDTIGARLNCFAEGERIPVIRIGSGRWQTATEHAFRQRRFKYTCTAPESRKRFYWSSWLWIRPELPE</sequence>
<name>A0AB39UYF8_9GAMM</name>
<gene>
    <name evidence="4" type="ORF">AAIA72_05295</name>
</gene>
<keyword evidence="2" id="KW-0732">Signal</keyword>
<dbReference type="AlphaFoldDB" id="A0AB39UYF8"/>
<protein>
    <submittedName>
        <fullName evidence="4">Polysaccharide deacetylase family protein</fullName>
        <ecNumber evidence="4">3.-.-.-</ecNumber>
    </submittedName>
</protein>
<dbReference type="InterPro" id="IPR002509">
    <property type="entry name" value="NODB_dom"/>
</dbReference>
<dbReference type="RefSeq" id="WP_369602383.1">
    <property type="nucleotide sequence ID" value="NZ_CP154858.1"/>
</dbReference>